<dbReference type="GO" id="GO:0007219">
    <property type="term" value="P:Notch signaling pathway"/>
    <property type="evidence" value="ECO:0007669"/>
    <property type="project" value="InterPro"/>
</dbReference>
<dbReference type="UniPathway" id="UPA00143"/>
<reference evidence="12" key="3">
    <citation type="submission" date="2025-09" db="UniProtKB">
        <authorList>
            <consortium name="Ensembl"/>
        </authorList>
    </citation>
    <scope>IDENTIFICATION</scope>
</reference>
<evidence type="ECO:0000256" key="8">
    <source>
        <dbReference type="PROSITE-ProRule" id="PRU00175"/>
    </source>
</evidence>
<sequence length="443" mass="50136">MEFLSNITISVDKRCFDPEILKTVCWLYKGKPDDSCYKFTGTFNQLDNILNKLQTPQHGPSSVKRTHISRLEQNTSTQKHVVEVSMDVMSYISKKYAEKLEKLHGDHHQFTIEKLRDPREGRGRPSSTGLVIIKPMRKSVSGADVHSHLIRQRFISFYQRVASDLQVVSVLNGPEIRNLQKDFPLLDFIFRSDTQEVTVKGPFAHVAELKNRLSQSSRSQRHSSRSPTRTQNHTSPTRTQSVRTPTSPTRHKSTEDKTCAICMEDMSALEKKKKTTLRCKHSFCSDCLDQAFQYKPVCPTCGALYGVLKGTQPKGGRMSVTKMRESLPGFEKYGTIVISYFIPGGVQGQEHPNPGQHYDGLNRAAYLPDSTEGKAVLKLLERAFDQRLIFTIGRSSTTGRSNVVTWNDIHHKTSTHGGPTCYGYPDPNYLSRVREELKVKGIE</sequence>
<dbReference type="EC" id="2.3.2.27" evidence="9"/>
<keyword evidence="5 9" id="KW-0479">Metal-binding</keyword>
<dbReference type="InterPro" id="IPR001841">
    <property type="entry name" value="Znf_RING"/>
</dbReference>
<dbReference type="FunFam" id="3.30.390.130:FF:000001">
    <property type="entry name" value="Probable E3 ubiquitin-protein ligase DTX3"/>
    <property type="match status" value="1"/>
</dbReference>
<dbReference type="PROSITE" id="PS50089">
    <property type="entry name" value="ZF_RING_2"/>
    <property type="match status" value="1"/>
</dbReference>
<dbReference type="Proteomes" id="UP000694680">
    <property type="component" value="Chromosome 9"/>
</dbReference>
<dbReference type="GO" id="GO:0005737">
    <property type="term" value="C:cytoplasm"/>
    <property type="evidence" value="ECO:0007669"/>
    <property type="project" value="UniProtKB-SubCell"/>
</dbReference>
<dbReference type="Pfam" id="PF18102">
    <property type="entry name" value="DTC"/>
    <property type="match status" value="1"/>
</dbReference>
<dbReference type="InterPro" id="IPR039399">
    <property type="entry name" value="Deltex_C_sf"/>
</dbReference>
<dbReference type="SMART" id="SM00184">
    <property type="entry name" value="RING"/>
    <property type="match status" value="1"/>
</dbReference>
<evidence type="ECO:0000256" key="7">
    <source>
        <dbReference type="ARBA" id="ARBA00022833"/>
    </source>
</evidence>
<evidence type="ECO:0000256" key="2">
    <source>
        <dbReference type="ARBA" id="ARBA00004906"/>
    </source>
</evidence>
<dbReference type="GO" id="GO:0008270">
    <property type="term" value="F:zinc ion binding"/>
    <property type="evidence" value="ECO:0007669"/>
    <property type="project" value="UniProtKB-KW"/>
</dbReference>
<organism evidence="12 13">
    <name type="scientific">Gouania willdenowi</name>
    <name type="common">Blunt-snouted clingfish</name>
    <name type="synonym">Lepadogaster willdenowi</name>
    <dbReference type="NCBI Taxonomy" id="441366"/>
    <lineage>
        <taxon>Eukaryota</taxon>
        <taxon>Metazoa</taxon>
        <taxon>Chordata</taxon>
        <taxon>Craniata</taxon>
        <taxon>Vertebrata</taxon>
        <taxon>Euteleostomi</taxon>
        <taxon>Actinopterygii</taxon>
        <taxon>Neopterygii</taxon>
        <taxon>Teleostei</taxon>
        <taxon>Neoteleostei</taxon>
        <taxon>Acanthomorphata</taxon>
        <taxon>Ovalentaria</taxon>
        <taxon>Blenniimorphae</taxon>
        <taxon>Blenniiformes</taxon>
        <taxon>Gobiesocoidei</taxon>
        <taxon>Gobiesocidae</taxon>
        <taxon>Gobiesocinae</taxon>
        <taxon>Gouania</taxon>
    </lineage>
</organism>
<dbReference type="Gene3D" id="3.30.390.130">
    <property type="match status" value="1"/>
</dbReference>
<accession>A0A8C5EMD3</accession>
<feature type="region of interest" description="Disordered" evidence="10">
    <location>
        <begin position="210"/>
        <end position="255"/>
    </location>
</feature>
<dbReference type="CDD" id="cd09633">
    <property type="entry name" value="Deltex_C"/>
    <property type="match status" value="1"/>
</dbReference>
<feature type="compositionally biased region" description="Polar residues" evidence="10">
    <location>
        <begin position="227"/>
        <end position="248"/>
    </location>
</feature>
<keyword evidence="7 9" id="KW-0862">Zinc</keyword>
<evidence type="ECO:0000313" key="12">
    <source>
        <dbReference type="Ensembl" id="ENSGWIP00000023995.1"/>
    </source>
</evidence>
<comment type="similarity">
    <text evidence="3 9">Belongs to the Deltex family.</text>
</comment>
<keyword evidence="6 8" id="KW-0863">Zinc-finger</keyword>
<reference evidence="12" key="2">
    <citation type="submission" date="2025-08" db="UniProtKB">
        <authorList>
            <consortium name="Ensembl"/>
        </authorList>
    </citation>
    <scope>IDENTIFICATION</scope>
</reference>
<keyword evidence="13" id="KW-1185">Reference proteome</keyword>
<dbReference type="AlphaFoldDB" id="A0A8C5EMD3"/>
<dbReference type="Pfam" id="PF13639">
    <property type="entry name" value="zf-RING_2"/>
    <property type="match status" value="1"/>
</dbReference>
<name>A0A8C5EMD3_GOUWI</name>
<dbReference type="InterPro" id="IPR013083">
    <property type="entry name" value="Znf_RING/FYVE/PHD"/>
</dbReference>
<keyword evidence="4 9" id="KW-0808">Transferase</keyword>
<evidence type="ECO:0000256" key="1">
    <source>
        <dbReference type="ARBA" id="ARBA00000900"/>
    </source>
</evidence>
<comment type="catalytic activity">
    <reaction evidence="1 9">
        <text>S-ubiquitinyl-[E2 ubiquitin-conjugating enzyme]-L-cysteine + [acceptor protein]-L-lysine = [E2 ubiquitin-conjugating enzyme]-L-cysteine + N(6)-ubiquitinyl-[acceptor protein]-L-lysine.</text>
        <dbReference type="EC" id="2.3.2.27"/>
    </reaction>
</comment>
<dbReference type="GO" id="GO:0016567">
    <property type="term" value="P:protein ubiquitination"/>
    <property type="evidence" value="ECO:0007669"/>
    <property type="project" value="UniProtKB-UniRule"/>
</dbReference>
<evidence type="ECO:0000256" key="3">
    <source>
        <dbReference type="ARBA" id="ARBA00009413"/>
    </source>
</evidence>
<dbReference type="Gene3D" id="3.30.40.10">
    <property type="entry name" value="Zinc/RING finger domain, C3HC4 (zinc finger)"/>
    <property type="match status" value="1"/>
</dbReference>
<comment type="subcellular location">
    <subcellularLocation>
        <location evidence="9">Cytoplasm</location>
    </subcellularLocation>
</comment>
<protein>
    <recommendedName>
        <fullName evidence="9">E3 ubiquitin-protein ligase</fullName>
        <ecNumber evidence="9">2.3.2.27</ecNumber>
    </recommendedName>
</protein>
<reference evidence="12" key="1">
    <citation type="submission" date="2020-06" db="EMBL/GenBank/DDBJ databases">
        <authorList>
            <consortium name="Wellcome Sanger Institute Data Sharing"/>
        </authorList>
    </citation>
    <scope>NUCLEOTIDE SEQUENCE [LARGE SCALE GENOMIC DNA]</scope>
</reference>
<evidence type="ECO:0000256" key="5">
    <source>
        <dbReference type="ARBA" id="ARBA00022723"/>
    </source>
</evidence>
<dbReference type="InterPro" id="IPR039398">
    <property type="entry name" value="Deltex_fam"/>
</dbReference>
<comment type="pathway">
    <text evidence="2 9">Protein modification; protein ubiquitination.</text>
</comment>
<gene>
    <name evidence="12" type="primary">si:dkey-3h3.3</name>
</gene>
<dbReference type="PROSITE" id="PS00518">
    <property type="entry name" value="ZF_RING_1"/>
    <property type="match status" value="1"/>
</dbReference>
<dbReference type="SUPFAM" id="SSF57850">
    <property type="entry name" value="RING/U-box"/>
    <property type="match status" value="1"/>
</dbReference>
<feature type="domain" description="RING-type" evidence="11">
    <location>
        <begin position="259"/>
        <end position="301"/>
    </location>
</feature>
<evidence type="ECO:0000256" key="10">
    <source>
        <dbReference type="SAM" id="MobiDB-lite"/>
    </source>
</evidence>
<dbReference type="GO" id="GO:0061630">
    <property type="term" value="F:ubiquitin protein ligase activity"/>
    <property type="evidence" value="ECO:0007669"/>
    <property type="project" value="UniProtKB-UniRule"/>
</dbReference>
<dbReference type="InterPro" id="IPR039396">
    <property type="entry name" value="Deltex_C"/>
</dbReference>
<keyword evidence="9" id="KW-0963">Cytoplasm</keyword>
<dbReference type="OrthoDB" id="527344at2759"/>
<evidence type="ECO:0000259" key="11">
    <source>
        <dbReference type="PROSITE" id="PS50089"/>
    </source>
</evidence>
<dbReference type="PANTHER" id="PTHR12622">
    <property type="entry name" value="DELTEX-RELATED"/>
    <property type="match status" value="1"/>
</dbReference>
<proteinExistence type="inferred from homology"/>
<evidence type="ECO:0000256" key="4">
    <source>
        <dbReference type="ARBA" id="ARBA00022679"/>
    </source>
</evidence>
<evidence type="ECO:0000256" key="6">
    <source>
        <dbReference type="ARBA" id="ARBA00022771"/>
    </source>
</evidence>
<evidence type="ECO:0000256" key="9">
    <source>
        <dbReference type="RuleBase" id="RU367105"/>
    </source>
</evidence>
<evidence type="ECO:0000313" key="13">
    <source>
        <dbReference type="Proteomes" id="UP000694680"/>
    </source>
</evidence>
<dbReference type="InterPro" id="IPR017907">
    <property type="entry name" value="Znf_RING_CS"/>
</dbReference>
<dbReference type="Ensembl" id="ENSGWIT00000026271.1">
    <property type="protein sequence ID" value="ENSGWIP00000023995.1"/>
    <property type="gene ID" value="ENSGWIG00000012769.1"/>
</dbReference>